<accession>A0A3P1WNM1</accession>
<evidence type="ECO:0000259" key="2">
    <source>
        <dbReference type="SMART" id="SM00093"/>
    </source>
</evidence>
<name>A0A3P1WNM1_9ACTN</name>
<organism evidence="3 4">
    <name type="scientific">Arachnia propionica</name>
    <dbReference type="NCBI Taxonomy" id="1750"/>
    <lineage>
        <taxon>Bacteria</taxon>
        <taxon>Bacillati</taxon>
        <taxon>Actinomycetota</taxon>
        <taxon>Actinomycetes</taxon>
        <taxon>Propionibacteriales</taxon>
        <taxon>Propionibacteriaceae</taxon>
        <taxon>Arachnia</taxon>
    </lineage>
</organism>
<dbReference type="GO" id="GO:0004867">
    <property type="term" value="F:serine-type endopeptidase inhibitor activity"/>
    <property type="evidence" value="ECO:0007669"/>
    <property type="project" value="InterPro"/>
</dbReference>
<evidence type="ECO:0000256" key="1">
    <source>
        <dbReference type="RuleBase" id="RU000411"/>
    </source>
</evidence>
<dbReference type="InterPro" id="IPR000215">
    <property type="entry name" value="Serpin_fam"/>
</dbReference>
<dbReference type="Gene3D" id="3.30.497.10">
    <property type="entry name" value="Antithrombin, subunit I, domain 2"/>
    <property type="match status" value="1"/>
</dbReference>
<dbReference type="AlphaFoldDB" id="A0A3P1WNM1"/>
<dbReference type="SMART" id="SM00093">
    <property type="entry name" value="SERPIN"/>
    <property type="match status" value="1"/>
</dbReference>
<proteinExistence type="inferred from homology"/>
<dbReference type="Gene3D" id="2.30.39.10">
    <property type="entry name" value="Alpha-1-antitrypsin, domain 1"/>
    <property type="match status" value="1"/>
</dbReference>
<dbReference type="Proteomes" id="UP000280935">
    <property type="component" value="Unassembled WGS sequence"/>
</dbReference>
<dbReference type="OrthoDB" id="9764871at2"/>
<dbReference type="InterPro" id="IPR023796">
    <property type="entry name" value="Serpin_dom"/>
</dbReference>
<dbReference type="SUPFAM" id="SSF56574">
    <property type="entry name" value="Serpins"/>
    <property type="match status" value="1"/>
</dbReference>
<dbReference type="PANTHER" id="PTHR11461">
    <property type="entry name" value="SERINE PROTEASE INHIBITOR, SERPIN"/>
    <property type="match status" value="1"/>
</dbReference>
<gene>
    <name evidence="3" type="ORF">EII35_13800</name>
</gene>
<reference evidence="3 4" key="1">
    <citation type="submission" date="2018-11" db="EMBL/GenBank/DDBJ databases">
        <title>Genomes From Bacteria Associated with the Canine Oral Cavity: a Test Case for Automated Genome-Based Taxonomic Assignment.</title>
        <authorList>
            <person name="Coil D.A."/>
            <person name="Jospin G."/>
            <person name="Darling A.E."/>
            <person name="Wallis C."/>
            <person name="Davis I.J."/>
            <person name="Harris S."/>
            <person name="Eisen J.A."/>
            <person name="Holcombe L.J."/>
            <person name="O'Flynn C."/>
        </authorList>
    </citation>
    <scope>NUCLEOTIDE SEQUENCE [LARGE SCALE GENOMIC DNA]</scope>
    <source>
        <strain evidence="3 4">OH2822_COT-296</strain>
    </source>
</reference>
<sequence length="444" mass="47612">MAARVRCRWSRLLSRRGDARGLGGAGVDPDGCTAELQVRHSTSLKELVPTVATSNGGVGWISQKVDGFTECPTCAGPLRVTGESRSADSGGGVVGSTVCIDRIGAELLAMQLAAEPGRNVLCSPVGVAALLSILQPGSEFGLTPEVRESLRRFEPDLAALRDFTPLDPPDAPLLHLADHLMLIDGAEPRPEWLAAVADQTTISRAPLTEAKPRLDAWAALHTGHLITETTVTVDEQTRIVLQNALLFAARWARQLTPVSDDAPFHRADGTTGTANYMGCTTDLRFARGDGWRAVRLNYRADGLACDLILPRRRISPAELPADTWAAATAAVTVAEPRPVQLRVPSLDLTSGPVDLQPLLERLGVPLDRDHIMPGLPEIRSAQQVRVMVTEQGTIAAALTEQWMCSSFPETDPVEFTLDHPFVLRVIDIPTGTALIEAAILDPAS</sequence>
<dbReference type="Pfam" id="PF00079">
    <property type="entry name" value="Serpin"/>
    <property type="match status" value="1"/>
</dbReference>
<protein>
    <recommendedName>
        <fullName evidence="2">Serpin domain-containing protein</fullName>
    </recommendedName>
</protein>
<comment type="caution">
    <text evidence="3">The sequence shown here is derived from an EMBL/GenBank/DDBJ whole genome shotgun (WGS) entry which is preliminary data.</text>
</comment>
<dbReference type="EMBL" id="RQYT01000048">
    <property type="protein sequence ID" value="RRD48239.1"/>
    <property type="molecule type" value="Genomic_DNA"/>
</dbReference>
<dbReference type="InterPro" id="IPR036186">
    <property type="entry name" value="Serpin_sf"/>
</dbReference>
<dbReference type="PANTHER" id="PTHR11461:SF211">
    <property type="entry name" value="GH10112P-RELATED"/>
    <property type="match status" value="1"/>
</dbReference>
<dbReference type="InterPro" id="IPR023795">
    <property type="entry name" value="Serpin_CS"/>
</dbReference>
<dbReference type="GO" id="GO:0005615">
    <property type="term" value="C:extracellular space"/>
    <property type="evidence" value="ECO:0007669"/>
    <property type="project" value="InterPro"/>
</dbReference>
<comment type="similarity">
    <text evidence="1">Belongs to the serpin family.</text>
</comment>
<evidence type="ECO:0000313" key="3">
    <source>
        <dbReference type="EMBL" id="RRD48239.1"/>
    </source>
</evidence>
<feature type="domain" description="Serpin" evidence="2">
    <location>
        <begin position="105"/>
        <end position="442"/>
    </location>
</feature>
<dbReference type="PROSITE" id="PS00284">
    <property type="entry name" value="SERPIN"/>
    <property type="match status" value="1"/>
</dbReference>
<evidence type="ECO:0000313" key="4">
    <source>
        <dbReference type="Proteomes" id="UP000280935"/>
    </source>
</evidence>
<dbReference type="InterPro" id="IPR042185">
    <property type="entry name" value="Serpin_sf_2"/>
</dbReference>
<dbReference type="InterPro" id="IPR042178">
    <property type="entry name" value="Serpin_sf_1"/>
</dbReference>